<keyword evidence="1" id="KW-0472">Membrane</keyword>
<feature type="transmembrane region" description="Helical" evidence="1">
    <location>
        <begin position="42"/>
        <end position="62"/>
    </location>
</feature>
<name>A0A1G2F484_9BACT</name>
<sequence>MEGDFQIKQIEPQQIPEQEPELKKKRGGLVSLFHRKNLPRTVFSIIFILLLIAIGAIIWGQIKFSKNNIQINVKTPQDIASGKEFTLTVEYINDNRVNLNDAFLIIDYPSGVFSIEGEELPREQRNLQIIRKKSSGREDFKVRFVGDKGEFKNVNVRLEYRPQNISSRFENSVSARIEINSVLIAIKIDGPDNVMSGQEAGYLIEYENKTNREISDLRIEIDYNEDFKIKETNPEPVKGSKNIWQVSTLKAGEKRAINLTGILEGNEGEDKIVRATIGWVENEQFLLYSRSEYNTKIAASPLLLFAELEGIDEEGCNINSGDHLTYKISFKNNTDVAFKELILKTFLEDSVFDFRKVNLGGVGFFDSRQSTITWAGGEVPMLDLLEPGNSGEVKFTVDLKKPIPMSGYNAKNFQAKIISEIGTLTVPAKFAISELKIAKELSCKINTDLNVKSKAFYYDPLPSILNKGPLPPKVDEETTYAIHWEITNSTNDVESVRVSSVLPQGITWLNYYINKVSNSQIYYNERTKEVTLEIPKIPAGVGYTLPVYEFIFQISLTPSINQIGQAPLLINDTIIEGRDTFTNINLREESSDISTTIPDDPKAAYIYGRVVAK</sequence>
<dbReference type="EMBL" id="MHMT01000012">
    <property type="protein sequence ID" value="OGZ32884.1"/>
    <property type="molecule type" value="Genomic_DNA"/>
</dbReference>
<organism evidence="2 3">
    <name type="scientific">Candidatus Portnoybacteria bacterium RBG_13_40_8</name>
    <dbReference type="NCBI Taxonomy" id="1801990"/>
    <lineage>
        <taxon>Bacteria</taxon>
        <taxon>Candidatus Portnoyibacteriota</taxon>
    </lineage>
</organism>
<keyword evidence="1" id="KW-0812">Transmembrane</keyword>
<evidence type="ECO:0000313" key="3">
    <source>
        <dbReference type="Proteomes" id="UP000177810"/>
    </source>
</evidence>
<comment type="caution">
    <text evidence="2">The sequence shown here is derived from an EMBL/GenBank/DDBJ whole genome shotgun (WGS) entry which is preliminary data.</text>
</comment>
<evidence type="ECO:0000313" key="2">
    <source>
        <dbReference type="EMBL" id="OGZ32884.1"/>
    </source>
</evidence>
<dbReference type="Proteomes" id="UP000177810">
    <property type="component" value="Unassembled WGS sequence"/>
</dbReference>
<protein>
    <recommendedName>
        <fullName evidence="4">DUF11 domain-containing protein</fullName>
    </recommendedName>
</protein>
<gene>
    <name evidence="2" type="ORF">A2V69_00725</name>
</gene>
<dbReference type="STRING" id="1801990.A2V69_00725"/>
<reference evidence="2 3" key="1">
    <citation type="journal article" date="2016" name="Nat. Commun.">
        <title>Thousands of microbial genomes shed light on interconnected biogeochemical processes in an aquifer system.</title>
        <authorList>
            <person name="Anantharaman K."/>
            <person name="Brown C.T."/>
            <person name="Hug L.A."/>
            <person name="Sharon I."/>
            <person name="Castelle C.J."/>
            <person name="Probst A.J."/>
            <person name="Thomas B.C."/>
            <person name="Singh A."/>
            <person name="Wilkins M.J."/>
            <person name="Karaoz U."/>
            <person name="Brodie E.L."/>
            <person name="Williams K.H."/>
            <person name="Hubbard S.S."/>
            <person name="Banfield J.F."/>
        </authorList>
    </citation>
    <scope>NUCLEOTIDE SEQUENCE [LARGE SCALE GENOMIC DNA]</scope>
</reference>
<accession>A0A1G2F484</accession>
<evidence type="ECO:0008006" key="4">
    <source>
        <dbReference type="Google" id="ProtNLM"/>
    </source>
</evidence>
<keyword evidence="1" id="KW-1133">Transmembrane helix</keyword>
<proteinExistence type="predicted"/>
<dbReference type="AlphaFoldDB" id="A0A1G2F484"/>
<evidence type="ECO:0000256" key="1">
    <source>
        <dbReference type="SAM" id="Phobius"/>
    </source>
</evidence>